<evidence type="ECO:0000256" key="1">
    <source>
        <dbReference type="ARBA" id="ARBA00004394"/>
    </source>
</evidence>
<reference evidence="11 12" key="2">
    <citation type="submission" date="2016-08" db="EMBL/GenBank/DDBJ databases">
        <title>Pervasive Adenine N6-methylation of Active Genes in Fungi.</title>
        <authorList>
            <consortium name="DOE Joint Genome Institute"/>
            <person name="Mondo S.J."/>
            <person name="Dannebaum R.O."/>
            <person name="Kuo R.C."/>
            <person name="Labutti K."/>
            <person name="Haridas S."/>
            <person name="Kuo A."/>
            <person name="Salamov A."/>
            <person name="Ahrendt S.R."/>
            <person name="Lipzen A."/>
            <person name="Sullivan W."/>
            <person name="Andreopoulos W.B."/>
            <person name="Clum A."/>
            <person name="Lindquist E."/>
            <person name="Daum C."/>
            <person name="Ramamoorthy G.K."/>
            <person name="Gryganskyi A."/>
            <person name="Culley D."/>
            <person name="Magnuson J.K."/>
            <person name="James T.Y."/>
            <person name="O'Malley M.A."/>
            <person name="Stajich J.E."/>
            <person name="Spatafora J.W."/>
            <person name="Visel A."/>
            <person name="Grigoriev I.V."/>
        </authorList>
    </citation>
    <scope>NUCLEOTIDE SEQUENCE [LARGE SCALE GENOMIC DNA]</scope>
    <source>
        <strain evidence="12">finn</strain>
    </source>
</reference>
<keyword evidence="3 9" id="KW-0812">Transmembrane</keyword>
<feature type="transmembrane region" description="Helical" evidence="9">
    <location>
        <begin position="111"/>
        <end position="129"/>
    </location>
</feature>
<dbReference type="CDD" id="cd15853">
    <property type="entry name" value="SNARE_Bet1"/>
    <property type="match status" value="1"/>
</dbReference>
<keyword evidence="2" id="KW-0813">Transport</keyword>
<dbReference type="EMBL" id="MCFH01000025">
    <property type="protein sequence ID" value="ORX48974.1"/>
    <property type="molecule type" value="Genomic_DNA"/>
</dbReference>
<dbReference type="PANTHER" id="PTHR12791">
    <property type="entry name" value="GOLGI SNARE BET1-RELATED"/>
    <property type="match status" value="1"/>
</dbReference>
<dbReference type="GO" id="GO:0015031">
    <property type="term" value="P:protein transport"/>
    <property type="evidence" value="ECO:0007669"/>
    <property type="project" value="UniProtKB-KW"/>
</dbReference>
<dbReference type="STRING" id="1754191.A0A1Y1V898"/>
<dbReference type="GO" id="GO:0000139">
    <property type="term" value="C:Golgi membrane"/>
    <property type="evidence" value="ECO:0007669"/>
    <property type="project" value="UniProtKB-SubCell"/>
</dbReference>
<keyword evidence="4" id="KW-0653">Protein transport</keyword>
<comment type="subcellular location">
    <subcellularLocation>
        <location evidence="8">Endomembrane system</location>
        <topology evidence="8">Single-pass type IV membrane protein</topology>
    </subcellularLocation>
    <subcellularLocation>
        <location evidence="1">Golgi apparatus membrane</location>
    </subcellularLocation>
</comment>
<reference evidence="11 12" key="1">
    <citation type="submission" date="2016-08" db="EMBL/GenBank/DDBJ databases">
        <title>Genomes of anaerobic fungi encode conserved fungal cellulosomes for biomass hydrolysis.</title>
        <authorList>
            <consortium name="DOE Joint Genome Institute"/>
            <person name="Haitjema C.H."/>
            <person name="Gilmore S.P."/>
            <person name="Henske J.K."/>
            <person name="Solomon K.V."/>
            <person name="De Groot R."/>
            <person name="Kuo A."/>
            <person name="Mondo S.J."/>
            <person name="Salamov A.A."/>
            <person name="Labutti K."/>
            <person name="Zhao Z."/>
            <person name="Chiniquy J."/>
            <person name="Barry K."/>
            <person name="Brewer H.M."/>
            <person name="Purvine S.O."/>
            <person name="Wright A.T."/>
            <person name="Boxma B."/>
            <person name="Van Alen T."/>
            <person name="Hackstein J.H."/>
            <person name="Baker S.E."/>
            <person name="Grigoriev I.V."/>
            <person name="O'Malley M.A."/>
        </authorList>
    </citation>
    <scope>NUCLEOTIDE SEQUENCE [LARGE SCALE GENOMIC DNA]</scope>
    <source>
        <strain evidence="12">finn</strain>
    </source>
</reference>
<evidence type="ECO:0000256" key="8">
    <source>
        <dbReference type="ARBA" id="ARBA00046280"/>
    </source>
</evidence>
<evidence type="ECO:0000256" key="6">
    <source>
        <dbReference type="ARBA" id="ARBA00023034"/>
    </source>
</evidence>
<evidence type="ECO:0000256" key="5">
    <source>
        <dbReference type="ARBA" id="ARBA00022989"/>
    </source>
</evidence>
<name>A0A1Y1V898_9FUNG</name>
<sequence length="134" mass="15185">MRYMFIYLKLLILPNNSLNDTILLYSYNRGGNSNEQNAYLLEQENDRLVANELAGKISAIKNLTISINDEMEDQNRLLNNMNDSFDNANTNFSSVARYLDTVIKSANNRSCIYIAIGITIILLIVFYAVTSSQS</sequence>
<evidence type="ECO:0000256" key="2">
    <source>
        <dbReference type="ARBA" id="ARBA00022448"/>
    </source>
</evidence>
<organism evidence="11 12">
    <name type="scientific">Piromyces finnis</name>
    <dbReference type="NCBI Taxonomy" id="1754191"/>
    <lineage>
        <taxon>Eukaryota</taxon>
        <taxon>Fungi</taxon>
        <taxon>Fungi incertae sedis</taxon>
        <taxon>Chytridiomycota</taxon>
        <taxon>Chytridiomycota incertae sedis</taxon>
        <taxon>Neocallimastigomycetes</taxon>
        <taxon>Neocallimastigales</taxon>
        <taxon>Neocallimastigaceae</taxon>
        <taxon>Piromyces</taxon>
    </lineage>
</organism>
<protein>
    <recommendedName>
        <fullName evidence="10">t-SNARE coiled-coil homology domain-containing protein</fullName>
    </recommendedName>
</protein>
<gene>
    <name evidence="11" type="ORF">BCR36DRAFT_371038</name>
</gene>
<evidence type="ECO:0000256" key="3">
    <source>
        <dbReference type="ARBA" id="ARBA00022692"/>
    </source>
</evidence>
<dbReference type="InterPro" id="IPR039899">
    <property type="entry name" value="BET1_SNARE"/>
</dbReference>
<accession>A0A1Y1V898</accession>
<keyword evidence="12" id="KW-1185">Reference proteome</keyword>
<keyword evidence="5 9" id="KW-1133">Transmembrane helix</keyword>
<feature type="domain" description="T-SNARE coiled-coil homology" evidence="10">
    <location>
        <begin position="53"/>
        <end position="102"/>
    </location>
</feature>
<comment type="caution">
    <text evidence="11">The sequence shown here is derived from an EMBL/GenBank/DDBJ whole genome shotgun (WGS) entry which is preliminary data.</text>
</comment>
<keyword evidence="7 9" id="KW-0472">Membrane</keyword>
<dbReference type="InterPro" id="IPR000727">
    <property type="entry name" value="T_SNARE_dom"/>
</dbReference>
<dbReference type="SUPFAM" id="SSF58038">
    <property type="entry name" value="SNARE fusion complex"/>
    <property type="match status" value="1"/>
</dbReference>
<evidence type="ECO:0000256" key="4">
    <source>
        <dbReference type="ARBA" id="ARBA00022927"/>
    </source>
</evidence>
<dbReference type="Gene3D" id="1.20.5.110">
    <property type="match status" value="1"/>
</dbReference>
<evidence type="ECO:0000313" key="11">
    <source>
        <dbReference type="EMBL" id="ORX48974.1"/>
    </source>
</evidence>
<dbReference type="Proteomes" id="UP000193719">
    <property type="component" value="Unassembled WGS sequence"/>
</dbReference>
<evidence type="ECO:0000259" key="10">
    <source>
        <dbReference type="PROSITE" id="PS50192"/>
    </source>
</evidence>
<proteinExistence type="predicted"/>
<evidence type="ECO:0000313" key="12">
    <source>
        <dbReference type="Proteomes" id="UP000193719"/>
    </source>
</evidence>
<dbReference type="AlphaFoldDB" id="A0A1Y1V898"/>
<evidence type="ECO:0000256" key="9">
    <source>
        <dbReference type="SAM" id="Phobius"/>
    </source>
</evidence>
<evidence type="ECO:0000256" key="7">
    <source>
        <dbReference type="ARBA" id="ARBA00023136"/>
    </source>
</evidence>
<dbReference type="PROSITE" id="PS50192">
    <property type="entry name" value="T_SNARE"/>
    <property type="match status" value="1"/>
</dbReference>
<keyword evidence="6" id="KW-0333">Golgi apparatus</keyword>
<dbReference type="OrthoDB" id="3063237at2759"/>